<dbReference type="InterPro" id="IPR013784">
    <property type="entry name" value="Carb-bd-like_fold"/>
</dbReference>
<dbReference type="Pfam" id="PF13620">
    <property type="entry name" value="CarboxypepD_reg"/>
    <property type="match status" value="4"/>
</dbReference>
<dbReference type="EMBL" id="CP036287">
    <property type="protein sequence ID" value="QDU69104.1"/>
    <property type="molecule type" value="Genomic_DNA"/>
</dbReference>
<evidence type="ECO:0000313" key="2">
    <source>
        <dbReference type="EMBL" id="QDU69104.1"/>
    </source>
</evidence>
<dbReference type="InterPro" id="IPR008969">
    <property type="entry name" value="CarboxyPept-like_regulatory"/>
</dbReference>
<dbReference type="RefSeq" id="WP_419191775.1">
    <property type="nucleotide sequence ID" value="NZ_CP036287.1"/>
</dbReference>
<sequence>MRSAVVIALVLLGVTALYFALAPDAATGDIDSGAALPGVTAALPTRDSGPVTTAPVGEVTPTRVQQAQVQESMRVTVEGQGSFDSGLTGTVTDPDGNPVEGAMVTLRDDTGLGTGGDLAPFLALAGAQVDQGEIWTASTNNLGLYSLSGMEPGNGYTLVVEHEDFAPKEVALVEVLAEGRKTYDIRLDAGYMIHGYVFDHSTATRLMGAELTLVPLMFAQLPPDDPKLQAQKRTATTNEEGYYRIENVSAGMRQLTAMASGFGAVTIGNLNVIGDKKMVNQDFRLEPGTLIAGQVVQRDGSPVAGARVQALSYGGQKSSRGEALSGADGRFEVVDLMEGTYSVFAEAEGWDVARVNRVEAGDTGVRLEMDLLGGVSGRVIADSRPATNFTVALRMLNPHTATPGRPMKSANFTGRTDGTFSLAGVGPGRYIVEGRANGFAPTFSDQFEVVKGESTSGIQVNLTRGGGIVGRVLDRDGEPVSGARVTTYDNTYVRNALSQVFDALMPRVTTEANGRTDSEGYFELALLSPDVYQLMIEHPSFTTKTLKDVRVVSAEEPTDIGTIEVRVGSTLIGTVYDSSGAPLAGGTVTVSGNSDAPGVAYNTRTAANGAYVIRNIVPGRYTVHAQRPMEQGGSPFEGIVDMNRSRREVVLSEDREFSQDLYLGG</sequence>
<accession>A0A518BQ55</accession>
<dbReference type="KEGG" id="pbap:Pla133_42200"/>
<dbReference type="PANTHER" id="PTHR23303:SF14">
    <property type="entry name" value="BOS COMPLEX SUBUNIT NOMO1-RELATED"/>
    <property type="match status" value="1"/>
</dbReference>
<dbReference type="GO" id="GO:0030246">
    <property type="term" value="F:carbohydrate binding"/>
    <property type="evidence" value="ECO:0007669"/>
    <property type="project" value="InterPro"/>
</dbReference>
<dbReference type="Proteomes" id="UP000316921">
    <property type="component" value="Chromosome"/>
</dbReference>
<dbReference type="SUPFAM" id="SSF49464">
    <property type="entry name" value="Carboxypeptidase regulatory domain-like"/>
    <property type="match status" value="4"/>
</dbReference>
<dbReference type="SUPFAM" id="SSF49452">
    <property type="entry name" value="Starch-binding domain-like"/>
    <property type="match status" value="1"/>
</dbReference>
<dbReference type="PANTHER" id="PTHR23303">
    <property type="entry name" value="CARBOXYPEPTIDASE REGULATORY REGION-CONTAINING"/>
    <property type="match status" value="1"/>
</dbReference>
<dbReference type="AlphaFoldDB" id="A0A518BQ55"/>
<evidence type="ECO:0000256" key="1">
    <source>
        <dbReference type="ARBA" id="ARBA00022729"/>
    </source>
</evidence>
<keyword evidence="3" id="KW-1185">Reference proteome</keyword>
<evidence type="ECO:0000313" key="3">
    <source>
        <dbReference type="Proteomes" id="UP000316921"/>
    </source>
</evidence>
<protein>
    <submittedName>
        <fullName evidence="2">Cna protein B-type domain protein</fullName>
    </submittedName>
</protein>
<organism evidence="2 3">
    <name type="scientific">Engelhardtia mirabilis</name>
    <dbReference type="NCBI Taxonomy" id="2528011"/>
    <lineage>
        <taxon>Bacteria</taxon>
        <taxon>Pseudomonadati</taxon>
        <taxon>Planctomycetota</taxon>
        <taxon>Planctomycetia</taxon>
        <taxon>Planctomycetia incertae sedis</taxon>
        <taxon>Engelhardtia</taxon>
    </lineage>
</organism>
<reference evidence="2 3" key="1">
    <citation type="submission" date="2019-02" db="EMBL/GenBank/DDBJ databases">
        <title>Deep-cultivation of Planctomycetes and their phenomic and genomic characterization uncovers novel biology.</title>
        <authorList>
            <person name="Wiegand S."/>
            <person name="Jogler M."/>
            <person name="Boedeker C."/>
            <person name="Pinto D."/>
            <person name="Vollmers J."/>
            <person name="Rivas-Marin E."/>
            <person name="Kohn T."/>
            <person name="Peeters S.H."/>
            <person name="Heuer A."/>
            <person name="Rast P."/>
            <person name="Oberbeckmann S."/>
            <person name="Bunk B."/>
            <person name="Jeske O."/>
            <person name="Meyerdierks A."/>
            <person name="Storesund J.E."/>
            <person name="Kallscheuer N."/>
            <person name="Luecker S."/>
            <person name="Lage O.M."/>
            <person name="Pohl T."/>
            <person name="Merkel B.J."/>
            <person name="Hornburger P."/>
            <person name="Mueller R.-W."/>
            <person name="Bruemmer F."/>
            <person name="Labrenz M."/>
            <person name="Spormann A.M."/>
            <person name="Op den Camp H."/>
            <person name="Overmann J."/>
            <person name="Amann R."/>
            <person name="Jetten M.S.M."/>
            <person name="Mascher T."/>
            <person name="Medema M.H."/>
            <person name="Devos D.P."/>
            <person name="Kaster A.-K."/>
            <person name="Ovreas L."/>
            <person name="Rohde M."/>
            <person name="Galperin M.Y."/>
            <person name="Jogler C."/>
        </authorList>
    </citation>
    <scope>NUCLEOTIDE SEQUENCE [LARGE SCALE GENOMIC DNA]</scope>
    <source>
        <strain evidence="2 3">Pla133</strain>
    </source>
</reference>
<keyword evidence="1" id="KW-0732">Signal</keyword>
<dbReference type="InterPro" id="IPR051417">
    <property type="entry name" value="SDr/BOS_complex"/>
</dbReference>
<proteinExistence type="predicted"/>
<gene>
    <name evidence="2" type="ORF">Pla133_42200</name>
</gene>
<name>A0A518BQ55_9BACT</name>
<dbReference type="Gene3D" id="2.60.40.1120">
    <property type="entry name" value="Carboxypeptidase-like, regulatory domain"/>
    <property type="match status" value="5"/>
</dbReference>